<evidence type="ECO:0000313" key="9">
    <source>
        <dbReference type="Proteomes" id="UP000049455"/>
    </source>
</evidence>
<gene>
    <name evidence="8" type="primary">rbsC_2</name>
    <name evidence="8" type="ORF">JSE7799_01593</name>
</gene>
<dbReference type="GO" id="GO:0005886">
    <property type="term" value="C:plasma membrane"/>
    <property type="evidence" value="ECO:0007669"/>
    <property type="project" value="UniProtKB-SubCell"/>
</dbReference>
<keyword evidence="2" id="KW-1003">Cell membrane</keyword>
<feature type="transmembrane region" description="Helical" evidence="7">
    <location>
        <begin position="112"/>
        <end position="130"/>
    </location>
</feature>
<evidence type="ECO:0000256" key="4">
    <source>
        <dbReference type="ARBA" id="ARBA00022989"/>
    </source>
</evidence>
<dbReference type="GO" id="GO:0022857">
    <property type="term" value="F:transmembrane transporter activity"/>
    <property type="evidence" value="ECO:0007669"/>
    <property type="project" value="InterPro"/>
</dbReference>
<feature type="compositionally biased region" description="Basic and acidic residues" evidence="6">
    <location>
        <begin position="378"/>
        <end position="387"/>
    </location>
</feature>
<name>A0A0M7BC08_9RHOB</name>
<evidence type="ECO:0000256" key="5">
    <source>
        <dbReference type="ARBA" id="ARBA00023136"/>
    </source>
</evidence>
<comment type="subcellular location">
    <subcellularLocation>
        <location evidence="1">Cell membrane</location>
        <topology evidence="1">Multi-pass membrane protein</topology>
    </subcellularLocation>
</comment>
<feature type="transmembrane region" description="Helical" evidence="7">
    <location>
        <begin position="12"/>
        <end position="35"/>
    </location>
</feature>
<dbReference type="Proteomes" id="UP000049455">
    <property type="component" value="Unassembled WGS sequence"/>
</dbReference>
<evidence type="ECO:0000256" key="2">
    <source>
        <dbReference type="ARBA" id="ARBA00022475"/>
    </source>
</evidence>
<feature type="transmembrane region" description="Helical" evidence="7">
    <location>
        <begin position="301"/>
        <end position="317"/>
    </location>
</feature>
<keyword evidence="9" id="KW-1185">Reference proteome</keyword>
<keyword evidence="5 7" id="KW-0472">Membrane</keyword>
<sequence length="387" mass="41070">MTDSVMPKWADVALVPFINLALALFVSGIVVALIGKDPFEALYILVNGSVGSAYGWGYTLFYTTNFIFTGLGVAVAFHARLFNIGGEGQAALGGLGVALVLLYVPWPHWTIAMLAASVGAAFFGAAWAAIPAYLQATRGSHIVITTIMFNFIASALMVYLLSRVLLVPGAGGSPETARFAEAVHLPSAYEIAPWLGFSRSTPLNVSFFLAIAACIFVWLLIWRTRLGYEIRAFGHSEPAALYAGISPTRITMVSMLLSGGLIGLMAVNAVMGEAERLVIDPVQGAGFVGIAVALMGRSHPVGVFLAALLFGALYQGGGELTFEVNGMTREIILVIQALVILFTGALDNMVRSPIENLFATTRRRPASPEPTTPLEPGGHPERGKAEP</sequence>
<dbReference type="PANTHER" id="PTHR47089:SF1">
    <property type="entry name" value="GUANOSINE ABC TRANSPORTER PERMEASE PROTEIN NUPP"/>
    <property type="match status" value="1"/>
</dbReference>
<feature type="transmembrane region" description="Helical" evidence="7">
    <location>
        <begin position="142"/>
        <end position="161"/>
    </location>
</feature>
<keyword evidence="4 7" id="KW-1133">Transmembrane helix</keyword>
<organism evidence="8 9">
    <name type="scientific">Jannaschia seosinensis</name>
    <dbReference type="NCBI Taxonomy" id="313367"/>
    <lineage>
        <taxon>Bacteria</taxon>
        <taxon>Pseudomonadati</taxon>
        <taxon>Pseudomonadota</taxon>
        <taxon>Alphaproteobacteria</taxon>
        <taxon>Rhodobacterales</taxon>
        <taxon>Roseobacteraceae</taxon>
        <taxon>Jannaschia</taxon>
    </lineage>
</organism>
<dbReference type="STRING" id="313367.JSE7799_01593"/>
<proteinExistence type="predicted"/>
<evidence type="ECO:0000256" key="6">
    <source>
        <dbReference type="SAM" id="MobiDB-lite"/>
    </source>
</evidence>
<feature type="transmembrane region" description="Helical" evidence="7">
    <location>
        <begin position="89"/>
        <end position="106"/>
    </location>
</feature>
<feature type="transmembrane region" description="Helical" evidence="7">
    <location>
        <begin position="329"/>
        <end position="346"/>
    </location>
</feature>
<accession>A0A0M7BC08</accession>
<feature type="region of interest" description="Disordered" evidence="6">
    <location>
        <begin position="361"/>
        <end position="387"/>
    </location>
</feature>
<reference evidence="8 9" key="1">
    <citation type="submission" date="2015-09" db="EMBL/GenBank/DDBJ databases">
        <authorList>
            <person name="Jackson K.R."/>
            <person name="Lunt B.L."/>
            <person name="Fisher J.N.B."/>
            <person name="Gardner A.V."/>
            <person name="Bailey M.E."/>
            <person name="Deus L.M."/>
            <person name="Earl A.S."/>
            <person name="Gibby P.D."/>
            <person name="Hartmann K.A."/>
            <person name="Liu J.E."/>
            <person name="Manci A.M."/>
            <person name="Nielsen D.A."/>
            <person name="Solomon M.B."/>
            <person name="Breakwell D.P."/>
            <person name="Burnett S.H."/>
            <person name="Grose J.H."/>
        </authorList>
    </citation>
    <scope>NUCLEOTIDE SEQUENCE [LARGE SCALE GENOMIC DNA]</scope>
    <source>
        <strain evidence="8 9">CECT 7799</strain>
    </source>
</reference>
<dbReference type="RefSeq" id="WP_055663143.1">
    <property type="nucleotide sequence ID" value="NZ_CYPR01000097.1"/>
</dbReference>
<dbReference type="AlphaFoldDB" id="A0A0M7BC08"/>
<dbReference type="CDD" id="cd06580">
    <property type="entry name" value="TM_PBP1_transp_TpRbsC_like"/>
    <property type="match status" value="1"/>
</dbReference>
<dbReference type="Pfam" id="PF02653">
    <property type="entry name" value="BPD_transp_2"/>
    <property type="match status" value="1"/>
</dbReference>
<evidence type="ECO:0000256" key="3">
    <source>
        <dbReference type="ARBA" id="ARBA00022692"/>
    </source>
</evidence>
<feature type="transmembrane region" description="Helical" evidence="7">
    <location>
        <begin position="277"/>
        <end position="294"/>
    </location>
</feature>
<protein>
    <submittedName>
        <fullName evidence="8">Ribose transport system permease protein RbsC</fullName>
    </submittedName>
</protein>
<dbReference type="EMBL" id="CYPR01000097">
    <property type="protein sequence ID" value="CUH38875.1"/>
    <property type="molecule type" value="Genomic_DNA"/>
</dbReference>
<feature type="transmembrane region" description="Helical" evidence="7">
    <location>
        <begin position="55"/>
        <end position="77"/>
    </location>
</feature>
<dbReference type="InterPro" id="IPR001851">
    <property type="entry name" value="ABC_transp_permease"/>
</dbReference>
<keyword evidence="3 7" id="KW-0812">Transmembrane</keyword>
<evidence type="ECO:0000256" key="7">
    <source>
        <dbReference type="SAM" id="Phobius"/>
    </source>
</evidence>
<evidence type="ECO:0000256" key="1">
    <source>
        <dbReference type="ARBA" id="ARBA00004651"/>
    </source>
</evidence>
<feature type="transmembrane region" description="Helical" evidence="7">
    <location>
        <begin position="250"/>
        <end position="271"/>
    </location>
</feature>
<evidence type="ECO:0000313" key="8">
    <source>
        <dbReference type="EMBL" id="CUH38875.1"/>
    </source>
</evidence>
<feature type="transmembrane region" description="Helical" evidence="7">
    <location>
        <begin position="203"/>
        <end position="222"/>
    </location>
</feature>
<dbReference type="PANTHER" id="PTHR47089">
    <property type="entry name" value="ABC TRANSPORTER, PERMEASE PROTEIN"/>
    <property type="match status" value="1"/>
</dbReference>